<dbReference type="InterPro" id="IPR003879">
    <property type="entry name" value="Butyrophylin_SPRY"/>
</dbReference>
<comment type="caution">
    <text evidence="2">The sequence shown here is derived from an EMBL/GenBank/DDBJ whole genome shotgun (WGS) entry which is preliminary data.</text>
</comment>
<evidence type="ECO:0000313" key="2">
    <source>
        <dbReference type="EMBL" id="KAI5612513.1"/>
    </source>
</evidence>
<dbReference type="InterPro" id="IPR001870">
    <property type="entry name" value="B30.2/SPRY"/>
</dbReference>
<feature type="domain" description="B30.2/SPRY" evidence="1">
    <location>
        <begin position="1"/>
        <end position="120"/>
    </location>
</feature>
<dbReference type="CDD" id="cd13733">
    <property type="entry name" value="SPRY_PRY_C-I_1"/>
    <property type="match status" value="1"/>
</dbReference>
<gene>
    <name evidence="2" type="ORF">C0J50_11773</name>
</gene>
<protein>
    <submittedName>
        <fullName evidence="2">Bloodthirsty</fullName>
    </submittedName>
</protein>
<name>A0AAD5A9X1_SILAS</name>
<dbReference type="InterPro" id="IPR013320">
    <property type="entry name" value="ConA-like_dom_sf"/>
</dbReference>
<dbReference type="Pfam" id="PF00622">
    <property type="entry name" value="SPRY"/>
    <property type="match status" value="1"/>
</dbReference>
<dbReference type="SUPFAM" id="SSF49899">
    <property type="entry name" value="Concanavalin A-like lectins/glucanases"/>
    <property type="match status" value="1"/>
</dbReference>
<dbReference type="PROSITE" id="PS50188">
    <property type="entry name" value="B302_SPRY"/>
    <property type="match status" value="1"/>
</dbReference>
<accession>A0AAD5A9X1</accession>
<evidence type="ECO:0000259" key="1">
    <source>
        <dbReference type="PROSITE" id="PS50188"/>
    </source>
</evidence>
<dbReference type="Proteomes" id="UP001205998">
    <property type="component" value="Unassembled WGS sequence"/>
</dbReference>
<dbReference type="EMBL" id="MU563939">
    <property type="protein sequence ID" value="KAI5612513.1"/>
    <property type="molecule type" value="Genomic_DNA"/>
</dbReference>
<dbReference type="SMART" id="SM00589">
    <property type="entry name" value="PRY"/>
    <property type="match status" value="1"/>
</dbReference>
<feature type="non-terminal residue" evidence="2">
    <location>
        <position position="1"/>
    </location>
</feature>
<reference evidence="2" key="1">
    <citation type="submission" date="2018-07" db="EMBL/GenBank/DDBJ databases">
        <title>Comparative genomics of catfishes provides insights into carnivory and benthic adaptation.</title>
        <authorList>
            <person name="Zhang Y."/>
            <person name="Wang D."/>
            <person name="Peng Z."/>
            <person name="Zheng S."/>
            <person name="Shao F."/>
            <person name="Tao W."/>
        </authorList>
    </citation>
    <scope>NUCLEOTIDE SEQUENCE</scope>
    <source>
        <strain evidence="2">Chongqing</strain>
    </source>
</reference>
<organism evidence="2 3">
    <name type="scientific">Silurus asotus</name>
    <name type="common">Amur catfish</name>
    <name type="synonym">Parasilurus asotus</name>
    <dbReference type="NCBI Taxonomy" id="30991"/>
    <lineage>
        <taxon>Eukaryota</taxon>
        <taxon>Metazoa</taxon>
        <taxon>Chordata</taxon>
        <taxon>Craniata</taxon>
        <taxon>Vertebrata</taxon>
        <taxon>Euteleostomi</taxon>
        <taxon>Actinopterygii</taxon>
        <taxon>Neopterygii</taxon>
        <taxon>Teleostei</taxon>
        <taxon>Ostariophysi</taxon>
        <taxon>Siluriformes</taxon>
        <taxon>Siluridae</taxon>
        <taxon>Silurus</taxon>
    </lineage>
</organism>
<dbReference type="InterPro" id="IPR006574">
    <property type="entry name" value="PRY"/>
</dbReference>
<dbReference type="InterPro" id="IPR043136">
    <property type="entry name" value="B30.2/SPRY_sf"/>
</dbReference>
<dbReference type="AlphaFoldDB" id="A0AAD5A9X1"/>
<dbReference type="InterPro" id="IPR003877">
    <property type="entry name" value="SPRY_dom"/>
</dbReference>
<keyword evidence="3" id="KW-1185">Reference proteome</keyword>
<dbReference type="PANTHER" id="PTHR24103">
    <property type="entry name" value="E3 UBIQUITIN-PROTEIN LIGASE TRIM"/>
    <property type="match status" value="1"/>
</dbReference>
<proteinExistence type="predicted"/>
<feature type="non-terminal residue" evidence="2">
    <location>
        <position position="120"/>
    </location>
</feature>
<dbReference type="Pfam" id="PF13765">
    <property type="entry name" value="PRY"/>
    <property type="match status" value="1"/>
</dbReference>
<dbReference type="Gene3D" id="2.60.120.920">
    <property type="match status" value="1"/>
</dbReference>
<sequence>DVTLDPDSAHPQLILSPDGKQVRCGDTEQNLTDTSKRFTVDRAVVGNQSFSSGRFYYEVQVRGKTEWILGVMRENINRKERIIQRPQYGFWTVVLWGGGYYEARAGPDVPLTVREKVEKL</sequence>
<evidence type="ECO:0000313" key="3">
    <source>
        <dbReference type="Proteomes" id="UP001205998"/>
    </source>
</evidence>
<dbReference type="InterPro" id="IPR050143">
    <property type="entry name" value="TRIM/RBCC"/>
</dbReference>
<dbReference type="PRINTS" id="PR01407">
    <property type="entry name" value="BUTYPHLNCDUF"/>
</dbReference>